<keyword evidence="4" id="KW-1185">Reference proteome</keyword>
<keyword evidence="2" id="KW-1277">Toxin-antitoxin system</keyword>
<dbReference type="RefSeq" id="WP_238330524.1">
    <property type="nucleotide sequence ID" value="NZ_JBHMAX010000033.1"/>
</dbReference>
<evidence type="ECO:0000313" key="4">
    <source>
        <dbReference type="Proteomes" id="UP001589613"/>
    </source>
</evidence>
<evidence type="ECO:0000256" key="2">
    <source>
        <dbReference type="ARBA" id="ARBA00022649"/>
    </source>
</evidence>
<accession>A0ABV5V6C5</accession>
<dbReference type="EMBL" id="JBHMAX010000033">
    <property type="protein sequence ID" value="MFB9733346.1"/>
    <property type="molecule type" value="Genomic_DNA"/>
</dbReference>
<protein>
    <submittedName>
        <fullName evidence="3">Type II toxin-antitoxin system PemK/MazF family toxin</fullName>
    </submittedName>
</protein>
<proteinExistence type="inferred from homology"/>
<sequence length="111" mass="11906">MLIRGDVYAVPTARGARGHEQRGPRLGVVVQADELPLSTVVLAPTSRSAPPRIFRPEVQIAGERTCVLVEQLRTLDVGRLGPLVGHLDLADQRSVDLALELVLGLDRPGNG</sequence>
<comment type="caution">
    <text evidence="3">The sequence shown here is derived from an EMBL/GenBank/DDBJ whole genome shotgun (WGS) entry which is preliminary data.</text>
</comment>
<comment type="similarity">
    <text evidence="1">Belongs to the PemK/MazF family.</text>
</comment>
<gene>
    <name evidence="3" type="ORF">ACFFN0_14960</name>
</gene>
<organism evidence="3 4">
    <name type="scientific">Ornithinimicrobium kibberense</name>
    <dbReference type="NCBI Taxonomy" id="282060"/>
    <lineage>
        <taxon>Bacteria</taxon>
        <taxon>Bacillati</taxon>
        <taxon>Actinomycetota</taxon>
        <taxon>Actinomycetes</taxon>
        <taxon>Micrococcales</taxon>
        <taxon>Ornithinimicrobiaceae</taxon>
        <taxon>Ornithinimicrobium</taxon>
    </lineage>
</organism>
<dbReference type="Pfam" id="PF02452">
    <property type="entry name" value="PemK_toxin"/>
    <property type="match status" value="1"/>
</dbReference>
<name>A0ABV5V6C5_9MICO</name>
<dbReference type="Gene3D" id="2.30.30.110">
    <property type="match status" value="1"/>
</dbReference>
<evidence type="ECO:0000256" key="1">
    <source>
        <dbReference type="ARBA" id="ARBA00007521"/>
    </source>
</evidence>
<reference evidence="3 4" key="1">
    <citation type="submission" date="2024-09" db="EMBL/GenBank/DDBJ databases">
        <authorList>
            <person name="Sun Q."/>
            <person name="Mori K."/>
        </authorList>
    </citation>
    <scope>NUCLEOTIDE SEQUENCE [LARGE SCALE GENOMIC DNA]</scope>
    <source>
        <strain evidence="3 4">JCM 12763</strain>
    </source>
</reference>
<dbReference type="InterPro" id="IPR011067">
    <property type="entry name" value="Plasmid_toxin/cell-grow_inhib"/>
</dbReference>
<dbReference type="Proteomes" id="UP001589613">
    <property type="component" value="Unassembled WGS sequence"/>
</dbReference>
<dbReference type="InterPro" id="IPR003477">
    <property type="entry name" value="PemK-like"/>
</dbReference>
<dbReference type="SUPFAM" id="SSF50118">
    <property type="entry name" value="Cell growth inhibitor/plasmid maintenance toxic component"/>
    <property type="match status" value="1"/>
</dbReference>
<evidence type="ECO:0000313" key="3">
    <source>
        <dbReference type="EMBL" id="MFB9733346.1"/>
    </source>
</evidence>